<evidence type="ECO:0000256" key="3">
    <source>
        <dbReference type="ARBA" id="ARBA00022563"/>
    </source>
</evidence>
<dbReference type="RefSeq" id="WP_028482548.1">
    <property type="nucleotide sequence ID" value="NZ_LVVZ01000041.1"/>
</dbReference>
<gene>
    <name evidence="6" type="ORF">A3843_17795</name>
</gene>
<dbReference type="EMBL" id="LVVZ01000041">
    <property type="protein sequence ID" value="OKL42519.1"/>
    <property type="molecule type" value="Genomic_DNA"/>
</dbReference>
<dbReference type="GO" id="GO:0005829">
    <property type="term" value="C:cytosol"/>
    <property type="evidence" value="ECO:0007669"/>
    <property type="project" value="TreeGrafter"/>
</dbReference>
<dbReference type="Gene3D" id="3.40.50.720">
    <property type="entry name" value="NAD(P)-binding Rossmann-like Domain"/>
    <property type="match status" value="1"/>
</dbReference>
<comment type="cofactor">
    <cofactor evidence="1">
        <name>NAD(+)</name>
        <dbReference type="ChEBI" id="CHEBI:57540"/>
    </cofactor>
</comment>
<dbReference type="Pfam" id="PF00670">
    <property type="entry name" value="AdoHcyase_NAD"/>
    <property type="match status" value="1"/>
</dbReference>
<dbReference type="GO" id="GO:0004013">
    <property type="term" value="F:adenosylhomocysteinase activity"/>
    <property type="evidence" value="ECO:0007669"/>
    <property type="project" value="TreeGrafter"/>
</dbReference>
<evidence type="ECO:0000256" key="4">
    <source>
        <dbReference type="ARBA" id="ARBA00023027"/>
    </source>
</evidence>
<dbReference type="Proteomes" id="UP000185783">
    <property type="component" value="Unassembled WGS sequence"/>
</dbReference>
<dbReference type="SMART" id="SM00997">
    <property type="entry name" value="AdoHcyase_NAD"/>
    <property type="match status" value="1"/>
</dbReference>
<evidence type="ECO:0000259" key="5">
    <source>
        <dbReference type="SMART" id="SM00997"/>
    </source>
</evidence>
<dbReference type="Pfam" id="PF05221">
    <property type="entry name" value="AdoHcyase"/>
    <property type="match status" value="1"/>
</dbReference>
<accession>A0A1U7JCP9</accession>
<evidence type="ECO:0000256" key="2">
    <source>
        <dbReference type="ARBA" id="ARBA00007122"/>
    </source>
</evidence>
<evidence type="ECO:0000313" key="7">
    <source>
        <dbReference type="Proteomes" id="UP000185783"/>
    </source>
</evidence>
<dbReference type="GO" id="GO:0033353">
    <property type="term" value="P:S-adenosylmethionine cycle"/>
    <property type="evidence" value="ECO:0007669"/>
    <property type="project" value="TreeGrafter"/>
</dbReference>
<organism evidence="6 7">
    <name type="scientific">Pseudovibrio exalbescens</name>
    <dbReference type="NCBI Taxonomy" id="197461"/>
    <lineage>
        <taxon>Bacteria</taxon>
        <taxon>Pseudomonadati</taxon>
        <taxon>Pseudomonadota</taxon>
        <taxon>Alphaproteobacteria</taxon>
        <taxon>Hyphomicrobiales</taxon>
        <taxon>Stappiaceae</taxon>
        <taxon>Pseudovibrio</taxon>
    </lineage>
</organism>
<dbReference type="AlphaFoldDB" id="A0A1U7JCP9"/>
<dbReference type="SUPFAM" id="SSF52283">
    <property type="entry name" value="Formate/glycerate dehydrogenase catalytic domain-like"/>
    <property type="match status" value="1"/>
</dbReference>
<dbReference type="PANTHER" id="PTHR23420">
    <property type="entry name" value="ADENOSYLHOMOCYSTEINASE"/>
    <property type="match status" value="1"/>
</dbReference>
<comment type="caution">
    <text evidence="6">The sequence shown here is derived from an EMBL/GenBank/DDBJ whole genome shotgun (WGS) entry which is preliminary data.</text>
</comment>
<dbReference type="InterPro" id="IPR000043">
    <property type="entry name" value="Adenosylhomocysteinase-like"/>
</dbReference>
<keyword evidence="3" id="KW-0554">One-carbon metabolism</keyword>
<protein>
    <submittedName>
        <fullName evidence="6">Adenosylhomocysteinase</fullName>
    </submittedName>
</protein>
<keyword evidence="4" id="KW-0520">NAD</keyword>
<feature type="domain" description="S-adenosyl-L-homocysteine hydrolase NAD binding" evidence="5">
    <location>
        <begin position="166"/>
        <end position="325"/>
    </location>
</feature>
<reference evidence="6 7" key="1">
    <citation type="submission" date="2016-03" db="EMBL/GenBank/DDBJ databases">
        <title>Genome sequence of Nesiotobacter sp. nov., a moderately halophilic alphaproteobacterium isolated from the Yellow Sea, China.</title>
        <authorList>
            <person name="Zhang G."/>
            <person name="Zhang R."/>
        </authorList>
    </citation>
    <scope>NUCLEOTIDE SEQUENCE [LARGE SCALE GENOMIC DNA]</scope>
    <source>
        <strain evidence="6 7">WB1-6</strain>
    </source>
</reference>
<dbReference type="InterPro" id="IPR015878">
    <property type="entry name" value="Ado_hCys_hydrolase_NAD-bd"/>
</dbReference>
<sequence>MPKSRFPIEWVEQHMPRTRRSLEALPDLASVRLAMSMHLDIKTLPLVKGLARKGAELYITTCNPTTVRDDVVEGMRKAGAQVEAGEGMSDADWQSAIAGGLEWGPTHFSEMGSDYTHYLIANGLAFPEVKAGLEATGSGINRLQGKLPPWPIFNWDDVPVKEGLHNRHMVGLTTWHAFYNATLVSLHEKRVLVVGYGTVGQGLAASARAYGGTVIVAEVDPARLLQARYDGWQTGTVEELAPHADVIVTGTGAHHVLPGDVIAKLKDGCFILNSGHKIDEIDLSVFGGCPSEEPVPFVTRYRLASGAHVHLFAGGAMANLTAGEGDSLNAFDLTLAILAEGIGHILGEGERAENGVHLLPRSVWSRACPDA</sequence>
<dbReference type="InterPro" id="IPR036291">
    <property type="entry name" value="NAD(P)-bd_dom_sf"/>
</dbReference>
<dbReference type="STRING" id="197461.A3843_17795"/>
<dbReference type="InterPro" id="IPR042172">
    <property type="entry name" value="Adenosylhomocyst_ase-like_sf"/>
</dbReference>
<dbReference type="GO" id="GO:0006730">
    <property type="term" value="P:one-carbon metabolic process"/>
    <property type="evidence" value="ECO:0007669"/>
    <property type="project" value="UniProtKB-KW"/>
</dbReference>
<dbReference type="PANTHER" id="PTHR23420:SF0">
    <property type="entry name" value="ADENOSYLHOMOCYSTEINASE"/>
    <property type="match status" value="1"/>
</dbReference>
<proteinExistence type="inferred from homology"/>
<comment type="similarity">
    <text evidence="2">Belongs to the adenosylhomocysteinase family.</text>
</comment>
<dbReference type="Gene3D" id="3.40.50.1480">
    <property type="entry name" value="Adenosylhomocysteinase-like"/>
    <property type="match status" value="1"/>
</dbReference>
<dbReference type="SUPFAM" id="SSF51735">
    <property type="entry name" value="NAD(P)-binding Rossmann-fold domains"/>
    <property type="match status" value="1"/>
</dbReference>
<keyword evidence="7" id="KW-1185">Reference proteome</keyword>
<evidence type="ECO:0000313" key="6">
    <source>
        <dbReference type="EMBL" id="OKL42519.1"/>
    </source>
</evidence>
<name>A0A1U7JCP9_9HYPH</name>
<dbReference type="SMART" id="SM00996">
    <property type="entry name" value="AdoHcyase"/>
    <property type="match status" value="1"/>
</dbReference>
<evidence type="ECO:0000256" key="1">
    <source>
        <dbReference type="ARBA" id="ARBA00001911"/>
    </source>
</evidence>